<name>A0A3A8AV42_9RHOB</name>
<evidence type="ECO:0000256" key="1">
    <source>
        <dbReference type="ARBA" id="ARBA00022729"/>
    </source>
</evidence>
<keyword evidence="5" id="KW-1185">Reference proteome</keyword>
<accession>A0A3A8AV42</accession>
<feature type="chain" id="PRO_5017295265" evidence="2">
    <location>
        <begin position="20"/>
        <end position="152"/>
    </location>
</feature>
<evidence type="ECO:0000256" key="2">
    <source>
        <dbReference type="SAM" id="SignalP"/>
    </source>
</evidence>
<dbReference type="Pfam" id="PF13778">
    <property type="entry name" value="DUF4174"/>
    <property type="match status" value="1"/>
</dbReference>
<dbReference type="EMBL" id="RAPE01000002">
    <property type="protein sequence ID" value="RKF14917.1"/>
    <property type="molecule type" value="Genomic_DNA"/>
</dbReference>
<protein>
    <submittedName>
        <fullName evidence="4">DUF4174 domain-containing protein</fullName>
    </submittedName>
</protein>
<gene>
    <name evidence="4" type="ORF">D6850_08600</name>
</gene>
<feature type="domain" description="DUF4174" evidence="3">
    <location>
        <begin position="39"/>
        <end position="143"/>
    </location>
</feature>
<evidence type="ECO:0000313" key="4">
    <source>
        <dbReference type="EMBL" id="RKF14917.1"/>
    </source>
</evidence>
<keyword evidence="1 2" id="KW-0732">Signal</keyword>
<dbReference type="OrthoDB" id="7362103at2"/>
<organism evidence="4 5">
    <name type="scientific">Roseovarius spongiae</name>
    <dbReference type="NCBI Taxonomy" id="2320272"/>
    <lineage>
        <taxon>Bacteria</taxon>
        <taxon>Pseudomonadati</taxon>
        <taxon>Pseudomonadota</taxon>
        <taxon>Alphaproteobacteria</taxon>
        <taxon>Rhodobacterales</taxon>
        <taxon>Roseobacteraceae</taxon>
        <taxon>Roseovarius</taxon>
    </lineage>
</organism>
<dbReference type="AlphaFoldDB" id="A0A3A8AV42"/>
<evidence type="ECO:0000259" key="3">
    <source>
        <dbReference type="Pfam" id="PF13778"/>
    </source>
</evidence>
<comment type="caution">
    <text evidence="4">The sequence shown here is derived from an EMBL/GenBank/DDBJ whole genome shotgun (WGS) entry which is preliminary data.</text>
</comment>
<sequence>MKQLLSVVLACLLALPAGAGDAAEPPASAIFIEDANVELSEFLWKKRPLVVFADSEFDPRFVRQMELLTAREDDIAALAERDVVVLTDTDPGGGGPLREKLRPHGFMLALIVKDGTIYLRKPSPWDVREITRTIDKLPMRQQEVRERREEAQ</sequence>
<evidence type="ECO:0000313" key="5">
    <source>
        <dbReference type="Proteomes" id="UP000281128"/>
    </source>
</evidence>
<feature type="signal peptide" evidence="2">
    <location>
        <begin position="1"/>
        <end position="19"/>
    </location>
</feature>
<reference evidence="4 5" key="1">
    <citation type="submission" date="2018-09" db="EMBL/GenBank/DDBJ databases">
        <title>Roseovarius spongiae sp. nov., isolated from a marine sponge.</title>
        <authorList>
            <person name="Zhuang L."/>
            <person name="Luo L."/>
        </authorList>
    </citation>
    <scope>NUCLEOTIDE SEQUENCE [LARGE SCALE GENOMIC DNA]</scope>
    <source>
        <strain evidence="4 5">HN-E21</strain>
    </source>
</reference>
<proteinExistence type="predicted"/>
<dbReference type="Proteomes" id="UP000281128">
    <property type="component" value="Unassembled WGS sequence"/>
</dbReference>
<dbReference type="RefSeq" id="WP_121165866.1">
    <property type="nucleotide sequence ID" value="NZ_RAPE01000002.1"/>
</dbReference>
<dbReference type="InterPro" id="IPR025232">
    <property type="entry name" value="DUF4174"/>
</dbReference>